<keyword evidence="2" id="KW-0812">Transmembrane</keyword>
<evidence type="ECO:0000256" key="2">
    <source>
        <dbReference type="SAM" id="Phobius"/>
    </source>
</evidence>
<feature type="transmembrane region" description="Helical" evidence="2">
    <location>
        <begin position="25"/>
        <end position="47"/>
    </location>
</feature>
<dbReference type="EMBL" id="JARJLG010000043">
    <property type="protein sequence ID" value="KAJ7762372.1"/>
    <property type="molecule type" value="Genomic_DNA"/>
</dbReference>
<gene>
    <name evidence="4" type="ORF">DFH07DRAFT_408930</name>
</gene>
<name>A0AAD7JF37_9AGAR</name>
<keyword evidence="5" id="KW-1185">Reference proteome</keyword>
<evidence type="ECO:0000313" key="5">
    <source>
        <dbReference type="Proteomes" id="UP001215280"/>
    </source>
</evidence>
<protein>
    <recommendedName>
        <fullName evidence="3">DUF6534 domain-containing protein</fullName>
    </recommendedName>
</protein>
<feature type="region of interest" description="Disordered" evidence="1">
    <location>
        <begin position="273"/>
        <end position="358"/>
    </location>
</feature>
<dbReference type="Proteomes" id="UP001215280">
    <property type="component" value="Unassembled WGS sequence"/>
</dbReference>
<accession>A0AAD7JF37</accession>
<feature type="compositionally biased region" description="Basic and acidic residues" evidence="1">
    <location>
        <begin position="323"/>
        <end position="344"/>
    </location>
</feature>
<feature type="transmembrane region" description="Helical" evidence="2">
    <location>
        <begin position="244"/>
        <end position="262"/>
    </location>
</feature>
<feature type="domain" description="DUF6534" evidence="3">
    <location>
        <begin position="185"/>
        <end position="269"/>
    </location>
</feature>
<feature type="compositionally biased region" description="Acidic residues" evidence="1">
    <location>
        <begin position="345"/>
        <end position="358"/>
    </location>
</feature>
<comment type="caution">
    <text evidence="4">The sequence shown here is derived from an EMBL/GenBank/DDBJ whole genome shotgun (WGS) entry which is preliminary data.</text>
</comment>
<dbReference type="Pfam" id="PF20152">
    <property type="entry name" value="DUF6534"/>
    <property type="match status" value="1"/>
</dbReference>
<feature type="transmembrane region" description="Helical" evidence="2">
    <location>
        <begin position="218"/>
        <end position="238"/>
    </location>
</feature>
<dbReference type="InterPro" id="IPR045339">
    <property type="entry name" value="DUF6534"/>
</dbReference>
<evidence type="ECO:0000313" key="4">
    <source>
        <dbReference type="EMBL" id="KAJ7762372.1"/>
    </source>
</evidence>
<evidence type="ECO:0000256" key="1">
    <source>
        <dbReference type="SAM" id="MobiDB-lite"/>
    </source>
</evidence>
<keyword evidence="2" id="KW-1133">Transmembrane helix</keyword>
<feature type="transmembrane region" description="Helical" evidence="2">
    <location>
        <begin position="175"/>
        <end position="198"/>
    </location>
</feature>
<dbReference type="PANTHER" id="PTHR40465:SF1">
    <property type="entry name" value="DUF6534 DOMAIN-CONTAINING PROTEIN"/>
    <property type="match status" value="1"/>
</dbReference>
<feature type="transmembrane region" description="Helical" evidence="2">
    <location>
        <begin position="101"/>
        <end position="120"/>
    </location>
</feature>
<proteinExistence type="predicted"/>
<sequence>MSSTTEALNSVTPVVPNYSHTVSPYLVGTLLDFFFFGTLLAQVYVYRVCFPKDRLGIKFLVYFILLAMTLFICLHAADTEYWFGTGFGQIERFADVRNMDIYAPIMGSFIAMLVQIFFCYRIVVIRRAAWPLAFLIALISMVQCAGGMGWGVLEYMDVNATDENLDDLHDRERSIFIHLELIGDTVANVLIAITMTYLLLKADVGPAMRGLVENVVRLVVETNIFSATIALLSFLLFVGIPDTSYFVCPAVILPGIYANTLLASLNSRATTPVEEDSAADASPAHHRHTSFVSGRDRAGSRPPVYSASSPGRVLNVPAMSFARRGDGEETPRPRTSMENKWRDEPDSESEYDDEEDRV</sequence>
<evidence type="ECO:0000259" key="3">
    <source>
        <dbReference type="Pfam" id="PF20152"/>
    </source>
</evidence>
<dbReference type="AlphaFoldDB" id="A0AAD7JF37"/>
<organism evidence="4 5">
    <name type="scientific">Mycena maculata</name>
    <dbReference type="NCBI Taxonomy" id="230809"/>
    <lineage>
        <taxon>Eukaryota</taxon>
        <taxon>Fungi</taxon>
        <taxon>Dikarya</taxon>
        <taxon>Basidiomycota</taxon>
        <taxon>Agaricomycotina</taxon>
        <taxon>Agaricomycetes</taxon>
        <taxon>Agaricomycetidae</taxon>
        <taxon>Agaricales</taxon>
        <taxon>Marasmiineae</taxon>
        <taxon>Mycenaceae</taxon>
        <taxon>Mycena</taxon>
    </lineage>
</organism>
<feature type="transmembrane region" description="Helical" evidence="2">
    <location>
        <begin position="59"/>
        <end position="77"/>
    </location>
</feature>
<dbReference type="PANTHER" id="PTHR40465">
    <property type="entry name" value="CHROMOSOME 1, WHOLE GENOME SHOTGUN SEQUENCE"/>
    <property type="match status" value="1"/>
</dbReference>
<reference evidence="4" key="1">
    <citation type="submission" date="2023-03" db="EMBL/GenBank/DDBJ databases">
        <title>Massive genome expansion in bonnet fungi (Mycena s.s.) driven by repeated elements and novel gene families across ecological guilds.</title>
        <authorList>
            <consortium name="Lawrence Berkeley National Laboratory"/>
            <person name="Harder C.B."/>
            <person name="Miyauchi S."/>
            <person name="Viragh M."/>
            <person name="Kuo A."/>
            <person name="Thoen E."/>
            <person name="Andreopoulos B."/>
            <person name="Lu D."/>
            <person name="Skrede I."/>
            <person name="Drula E."/>
            <person name="Henrissat B."/>
            <person name="Morin E."/>
            <person name="Kohler A."/>
            <person name="Barry K."/>
            <person name="LaButti K."/>
            <person name="Morin E."/>
            <person name="Salamov A."/>
            <person name="Lipzen A."/>
            <person name="Mereny Z."/>
            <person name="Hegedus B."/>
            <person name="Baldrian P."/>
            <person name="Stursova M."/>
            <person name="Weitz H."/>
            <person name="Taylor A."/>
            <person name="Grigoriev I.V."/>
            <person name="Nagy L.G."/>
            <person name="Martin F."/>
            <person name="Kauserud H."/>
        </authorList>
    </citation>
    <scope>NUCLEOTIDE SEQUENCE</scope>
    <source>
        <strain evidence="4">CBHHK188m</strain>
    </source>
</reference>
<feature type="transmembrane region" description="Helical" evidence="2">
    <location>
        <begin position="132"/>
        <end position="153"/>
    </location>
</feature>
<keyword evidence="2" id="KW-0472">Membrane</keyword>